<dbReference type="PROSITE" id="PS00138">
    <property type="entry name" value="SUBTILASE_SER"/>
    <property type="match status" value="1"/>
</dbReference>
<comment type="similarity">
    <text evidence="2 9">Belongs to the peptidase S8 family.</text>
</comment>
<dbReference type="GO" id="GO:0006508">
    <property type="term" value="P:proteolysis"/>
    <property type="evidence" value="ECO:0007669"/>
    <property type="project" value="UniProtKB-KW"/>
</dbReference>
<protein>
    <recommendedName>
        <fullName evidence="16">Cucumisin</fullName>
    </recommendedName>
</protein>
<evidence type="ECO:0000256" key="4">
    <source>
        <dbReference type="ARBA" id="ARBA00022670"/>
    </source>
</evidence>
<feature type="domain" description="Inhibitor I9" evidence="12">
    <location>
        <begin position="31"/>
        <end position="108"/>
    </location>
</feature>
<dbReference type="GO" id="GO:0004252">
    <property type="term" value="F:serine-type endopeptidase activity"/>
    <property type="evidence" value="ECO:0007669"/>
    <property type="project" value="UniProtKB-UniRule"/>
</dbReference>
<feature type="active site" description="Charge relay system" evidence="8 9">
    <location>
        <position position="138"/>
    </location>
</feature>
<dbReference type="PRINTS" id="PR00723">
    <property type="entry name" value="SUBTILISIN"/>
</dbReference>
<evidence type="ECO:0000256" key="2">
    <source>
        <dbReference type="ARBA" id="ARBA00011073"/>
    </source>
</evidence>
<evidence type="ECO:0000256" key="9">
    <source>
        <dbReference type="PROSITE-ProRule" id="PRU01240"/>
    </source>
</evidence>
<evidence type="ECO:0000313" key="15">
    <source>
        <dbReference type="Proteomes" id="UP001497480"/>
    </source>
</evidence>
<evidence type="ECO:0000259" key="11">
    <source>
        <dbReference type="Pfam" id="PF00082"/>
    </source>
</evidence>
<dbReference type="AlphaFoldDB" id="A0AAV1X8N7"/>
<dbReference type="FunFam" id="3.30.70.80:FF:000002">
    <property type="entry name" value="Subtilisin-like protease SBT5.3"/>
    <property type="match status" value="1"/>
</dbReference>
<dbReference type="Pfam" id="PF00082">
    <property type="entry name" value="Peptidase_S8"/>
    <property type="match status" value="1"/>
</dbReference>
<evidence type="ECO:0000313" key="14">
    <source>
        <dbReference type="EMBL" id="CAL0317528.1"/>
    </source>
</evidence>
<dbReference type="InterPro" id="IPR015500">
    <property type="entry name" value="Peptidase_S8_subtilisin-rel"/>
</dbReference>
<dbReference type="InterPro" id="IPR010259">
    <property type="entry name" value="S8pro/Inhibitor_I9"/>
</dbReference>
<dbReference type="InterPro" id="IPR036852">
    <property type="entry name" value="Peptidase_S8/S53_dom_sf"/>
</dbReference>
<comment type="caution">
    <text evidence="14">The sequence shown here is derived from an EMBL/GenBank/DDBJ whole genome shotgun (WGS) entry which is preliminary data.</text>
</comment>
<keyword evidence="4 9" id="KW-0645">Protease</keyword>
<dbReference type="Pfam" id="PF05922">
    <property type="entry name" value="Inhibitor_I9"/>
    <property type="match status" value="1"/>
</dbReference>
<dbReference type="CDD" id="cd04852">
    <property type="entry name" value="Peptidases_S8_3"/>
    <property type="match status" value="1"/>
</dbReference>
<dbReference type="Pfam" id="PF17766">
    <property type="entry name" value="fn3_6"/>
    <property type="match status" value="1"/>
</dbReference>
<evidence type="ECO:0000256" key="3">
    <source>
        <dbReference type="ARBA" id="ARBA00022525"/>
    </source>
</evidence>
<evidence type="ECO:0008006" key="16">
    <source>
        <dbReference type="Google" id="ProtNLM"/>
    </source>
</evidence>
<dbReference type="InterPro" id="IPR045051">
    <property type="entry name" value="SBT"/>
</dbReference>
<evidence type="ECO:0000256" key="1">
    <source>
        <dbReference type="ARBA" id="ARBA00004613"/>
    </source>
</evidence>
<dbReference type="Proteomes" id="UP001497480">
    <property type="component" value="Unassembled WGS sequence"/>
</dbReference>
<dbReference type="Gene3D" id="3.30.70.80">
    <property type="entry name" value="Peptidase S8 propeptide/proteinase inhibitor I9"/>
    <property type="match status" value="1"/>
</dbReference>
<dbReference type="PANTHER" id="PTHR10795">
    <property type="entry name" value="PROPROTEIN CONVERTASE SUBTILISIN/KEXIN"/>
    <property type="match status" value="1"/>
</dbReference>
<dbReference type="SUPFAM" id="SSF52743">
    <property type="entry name" value="Subtilisin-like"/>
    <property type="match status" value="1"/>
</dbReference>
<dbReference type="Gene3D" id="3.50.30.30">
    <property type="match status" value="1"/>
</dbReference>
<comment type="subcellular location">
    <subcellularLocation>
        <location evidence="1">Secreted</location>
    </subcellularLocation>
</comment>
<feature type="chain" id="PRO_5043539153" description="Cucumisin" evidence="10">
    <location>
        <begin position="25"/>
        <end position="743"/>
    </location>
</feature>
<dbReference type="InterPro" id="IPR041469">
    <property type="entry name" value="Subtilisin-like_FN3"/>
</dbReference>
<dbReference type="InterPro" id="IPR023828">
    <property type="entry name" value="Peptidase_S8_Ser-AS"/>
</dbReference>
<dbReference type="InterPro" id="IPR037045">
    <property type="entry name" value="S8pro/Inhibitor_I9_sf"/>
</dbReference>
<evidence type="ECO:0000259" key="13">
    <source>
        <dbReference type="Pfam" id="PF17766"/>
    </source>
</evidence>
<evidence type="ECO:0000259" key="12">
    <source>
        <dbReference type="Pfam" id="PF05922"/>
    </source>
</evidence>
<keyword evidence="15" id="KW-1185">Reference proteome</keyword>
<feature type="active site" description="Charge relay system" evidence="8 9">
    <location>
        <position position="515"/>
    </location>
</feature>
<dbReference type="GO" id="GO:0005576">
    <property type="term" value="C:extracellular region"/>
    <property type="evidence" value="ECO:0007669"/>
    <property type="project" value="UniProtKB-SubCell"/>
</dbReference>
<keyword evidence="6 9" id="KW-0378">Hydrolase</keyword>
<evidence type="ECO:0000256" key="7">
    <source>
        <dbReference type="ARBA" id="ARBA00022825"/>
    </source>
</evidence>
<name>A0AAV1X8N7_LUPLU</name>
<dbReference type="PROSITE" id="PS51892">
    <property type="entry name" value="SUBTILASE"/>
    <property type="match status" value="1"/>
</dbReference>
<feature type="active site" description="Charge relay system" evidence="8 9">
    <location>
        <position position="194"/>
    </location>
</feature>
<keyword evidence="3" id="KW-0964">Secreted</keyword>
<sequence>MANWKLVLFCMFVIVGTNNVLVDGANDDRKVYIIYMGSLPKETYSLQSHHVNMLQEVVGDDFATNLLVTSYKRSFNGFAAKLTATEVEKFRSMEGVVSVFESKKLELQTTRSWDFLGLKETSKESSPSESDMIIGVLDSGVWPESDSFSDEGFGPAPKKWKGTCAGGKNFTCNKKIIGARYYGENQSARDAVGHGTHTASTAAGNKVKGTSFYGLAEGTARGGVPSARIAVYQVCDSRHCGSEAILAGFDDAIADGVDIITISIGGQSAVDFAEDPIAIGSFHAVEKGILTANSGGNSGPLRTSTASVAPWLISVAASNTDRRLIDKVSLGNGVTLTGQSVNSFTSNGTKIPLVVGERVANPNCPIASGCYPGCLDPKQVQGKIVLCTSVSGLEIGLNSGAFGAIIQDDQNISRVVPYPAIILDSQTYPKALSYATSSTSPVAEILRSEAANDTTAPSIPDFSSRGPNAIIPEIMKPDISAPGLEILAAYPPNLPPSEIFGDKRSSKYTFLSGTSMACPHVAAIAAYVKSFHPDWSPAAIKSSIMTTSTPMKGSDDKEFAYGSGLVNPIKALNPGLVFDLSKADYVTLLCNIGYDIQKIKKLSGDNNITCPSPTPQRSAVKDFNYPALAIHVQPDQPFAVNFTRTVTNVGFANSTYKASVLPSSDLNITVVPQVISFKSLNEKQSFVVNVAGGKFPEDPQSLIHSSPMNPERSLITDDTRKKARFSCPIVKVKHTFQVARIFT</sequence>
<evidence type="ECO:0000256" key="5">
    <source>
        <dbReference type="ARBA" id="ARBA00022729"/>
    </source>
</evidence>
<dbReference type="EMBL" id="CAXHTB010000013">
    <property type="protein sequence ID" value="CAL0317528.1"/>
    <property type="molecule type" value="Genomic_DNA"/>
</dbReference>
<feature type="signal peptide" evidence="10">
    <location>
        <begin position="1"/>
        <end position="24"/>
    </location>
</feature>
<gene>
    <name evidence="14" type="ORF">LLUT_LOCUS18588</name>
</gene>
<accession>A0AAV1X8N7</accession>
<dbReference type="Gene3D" id="3.40.50.200">
    <property type="entry name" value="Peptidase S8/S53 domain"/>
    <property type="match status" value="1"/>
</dbReference>
<dbReference type="InterPro" id="IPR034197">
    <property type="entry name" value="Peptidases_S8_3"/>
</dbReference>
<reference evidence="14 15" key="1">
    <citation type="submission" date="2024-03" db="EMBL/GenBank/DDBJ databases">
        <authorList>
            <person name="Martinez-Hernandez J."/>
        </authorList>
    </citation>
    <scope>NUCLEOTIDE SEQUENCE [LARGE SCALE GENOMIC DNA]</scope>
</reference>
<feature type="domain" description="Subtilisin-like protease fibronectin type-III" evidence="13">
    <location>
        <begin position="622"/>
        <end position="694"/>
    </location>
</feature>
<keyword evidence="7 9" id="KW-0720">Serine protease</keyword>
<evidence type="ECO:0000256" key="6">
    <source>
        <dbReference type="ARBA" id="ARBA00022801"/>
    </source>
</evidence>
<keyword evidence="5 10" id="KW-0732">Signal</keyword>
<dbReference type="CDD" id="cd02120">
    <property type="entry name" value="PA_subtilisin_like"/>
    <property type="match status" value="1"/>
</dbReference>
<evidence type="ECO:0000256" key="10">
    <source>
        <dbReference type="SAM" id="SignalP"/>
    </source>
</evidence>
<organism evidence="14 15">
    <name type="scientific">Lupinus luteus</name>
    <name type="common">European yellow lupine</name>
    <dbReference type="NCBI Taxonomy" id="3873"/>
    <lineage>
        <taxon>Eukaryota</taxon>
        <taxon>Viridiplantae</taxon>
        <taxon>Streptophyta</taxon>
        <taxon>Embryophyta</taxon>
        <taxon>Tracheophyta</taxon>
        <taxon>Spermatophyta</taxon>
        <taxon>Magnoliopsida</taxon>
        <taxon>eudicotyledons</taxon>
        <taxon>Gunneridae</taxon>
        <taxon>Pentapetalae</taxon>
        <taxon>rosids</taxon>
        <taxon>fabids</taxon>
        <taxon>Fabales</taxon>
        <taxon>Fabaceae</taxon>
        <taxon>Papilionoideae</taxon>
        <taxon>50 kb inversion clade</taxon>
        <taxon>genistoids sensu lato</taxon>
        <taxon>core genistoids</taxon>
        <taxon>Genisteae</taxon>
        <taxon>Lupinus</taxon>
    </lineage>
</organism>
<dbReference type="InterPro" id="IPR000209">
    <property type="entry name" value="Peptidase_S8/S53_dom"/>
</dbReference>
<feature type="domain" description="Peptidase S8/S53" evidence="11">
    <location>
        <begin position="131"/>
        <end position="564"/>
    </location>
</feature>
<evidence type="ECO:0000256" key="8">
    <source>
        <dbReference type="PIRSR" id="PIRSR615500-1"/>
    </source>
</evidence>
<proteinExistence type="inferred from homology"/>
<dbReference type="Gene3D" id="2.60.40.2310">
    <property type="match status" value="1"/>
</dbReference>